<comment type="caution">
    <text evidence="2">The sequence shown here is derived from an EMBL/GenBank/DDBJ whole genome shotgun (WGS) entry which is preliminary data.</text>
</comment>
<organism evidence="2 3">
    <name type="scientific">Actinidia rufa</name>
    <dbReference type="NCBI Taxonomy" id="165716"/>
    <lineage>
        <taxon>Eukaryota</taxon>
        <taxon>Viridiplantae</taxon>
        <taxon>Streptophyta</taxon>
        <taxon>Embryophyta</taxon>
        <taxon>Tracheophyta</taxon>
        <taxon>Spermatophyta</taxon>
        <taxon>Magnoliopsida</taxon>
        <taxon>eudicotyledons</taxon>
        <taxon>Gunneridae</taxon>
        <taxon>Pentapetalae</taxon>
        <taxon>asterids</taxon>
        <taxon>Ericales</taxon>
        <taxon>Actinidiaceae</taxon>
        <taxon>Actinidia</taxon>
    </lineage>
</organism>
<sequence length="115" mass="13002">MVSLGATLLLKLRIYCNSWTVTLWLQGVCALKEAKDKLEKHVEELTARLQLGKSLRIDLEEAKLRNSLQAMQSKIDETDVLLVKEREAAKKAIEEAPLVIKETPVFIEDSKKANL</sequence>
<gene>
    <name evidence="2" type="ORF">Acr_23g0006250</name>
</gene>
<reference evidence="2 3" key="1">
    <citation type="submission" date="2019-07" db="EMBL/GenBank/DDBJ databases">
        <title>De Novo Assembly of kiwifruit Actinidia rufa.</title>
        <authorList>
            <person name="Sugita-Konishi S."/>
            <person name="Sato K."/>
            <person name="Mori E."/>
            <person name="Abe Y."/>
            <person name="Kisaki G."/>
            <person name="Hamano K."/>
            <person name="Suezawa K."/>
            <person name="Otani M."/>
            <person name="Fukuda T."/>
            <person name="Manabe T."/>
            <person name="Gomi K."/>
            <person name="Tabuchi M."/>
            <person name="Akimitsu K."/>
            <person name="Kataoka I."/>
        </authorList>
    </citation>
    <scope>NUCLEOTIDE SEQUENCE [LARGE SCALE GENOMIC DNA]</scope>
    <source>
        <strain evidence="3">cv. Fuchu</strain>
    </source>
</reference>
<keyword evidence="1" id="KW-0732">Signal</keyword>
<dbReference type="OrthoDB" id="1747073at2759"/>
<dbReference type="Proteomes" id="UP000585474">
    <property type="component" value="Unassembled WGS sequence"/>
</dbReference>
<evidence type="ECO:0000256" key="1">
    <source>
        <dbReference type="SAM" id="SignalP"/>
    </source>
</evidence>
<name>A0A7J0GN69_9ERIC</name>
<protein>
    <submittedName>
        <fullName evidence="2">Myosin family protein with Dil domain-containing protein</fullName>
    </submittedName>
</protein>
<dbReference type="EMBL" id="BJWL01000023">
    <property type="protein sequence ID" value="GFZ12240.1"/>
    <property type="molecule type" value="Genomic_DNA"/>
</dbReference>
<feature type="chain" id="PRO_5029813624" evidence="1">
    <location>
        <begin position="31"/>
        <end position="115"/>
    </location>
</feature>
<evidence type="ECO:0000313" key="3">
    <source>
        <dbReference type="Proteomes" id="UP000585474"/>
    </source>
</evidence>
<evidence type="ECO:0000313" key="2">
    <source>
        <dbReference type="EMBL" id="GFZ12240.1"/>
    </source>
</evidence>
<feature type="signal peptide" evidence="1">
    <location>
        <begin position="1"/>
        <end position="30"/>
    </location>
</feature>
<proteinExistence type="predicted"/>
<accession>A0A7J0GN69</accession>
<keyword evidence="3" id="KW-1185">Reference proteome</keyword>
<dbReference type="AlphaFoldDB" id="A0A7J0GN69"/>